<sequence>MYKTIKYEETLNYNDYVLIDVRSPKEFSEATIPGAVNIPLFLDNEREIIGTVYVQESVEKARRLGVEFASKRLPEIYEDIMRYSKKYEKVIFFCARGGMRSGSIYSLTSALGLNTMRLKGGYKGYREYVNVELPKVNDNITYIVLHGKTGIGKSKLLYKLKDKGLNILDLEKAANHRGSLLGSVGIGKCNSQKQFESLVFEELRNKNSNYVFVEGESKRIGKIIIPPCIWDSMDRGYHLFLDTSLENRINIIVEDYTKCNNAEAEIIEALEVMKKHISEKNITIYENMVREKRFEEAAEALMINYYDPMYMNSMKKHKFEFNCFYDNLDEGAEKIYKWFNEEVLKNN</sequence>
<dbReference type="InterPro" id="IPR058840">
    <property type="entry name" value="AAA_SelU"/>
</dbReference>
<feature type="domain" description="Rhodanese" evidence="2">
    <location>
        <begin position="12"/>
        <end position="134"/>
    </location>
</feature>
<dbReference type="PANTHER" id="PTHR30401:SF0">
    <property type="entry name" value="TRNA 2-SELENOURIDINE SYNTHASE"/>
    <property type="match status" value="1"/>
</dbReference>
<dbReference type="InterPro" id="IPR036873">
    <property type="entry name" value="Rhodanese-like_dom_sf"/>
</dbReference>
<keyword evidence="1" id="KW-0711">Selenium</keyword>
<dbReference type="Pfam" id="PF26341">
    <property type="entry name" value="AAA_SelU"/>
    <property type="match status" value="1"/>
</dbReference>
<name>A0A1M6C9R3_9CLOT</name>
<dbReference type="InterPro" id="IPR001763">
    <property type="entry name" value="Rhodanese-like_dom"/>
</dbReference>
<dbReference type="Pfam" id="PF00581">
    <property type="entry name" value="Rhodanese"/>
    <property type="match status" value="1"/>
</dbReference>
<protein>
    <submittedName>
        <fullName evidence="3">tRNA 2-selenouridine synthase</fullName>
    </submittedName>
</protein>
<keyword evidence="4" id="KW-1185">Reference proteome</keyword>
<evidence type="ECO:0000259" key="2">
    <source>
        <dbReference type="PROSITE" id="PS50206"/>
    </source>
</evidence>
<evidence type="ECO:0000313" key="3">
    <source>
        <dbReference type="EMBL" id="SHI57770.1"/>
    </source>
</evidence>
<proteinExistence type="predicted"/>
<dbReference type="NCBIfam" id="TIGR03167">
    <property type="entry name" value="tRNA_sel_U_synt"/>
    <property type="match status" value="1"/>
</dbReference>
<accession>A0A1M6C9R3</accession>
<dbReference type="SMART" id="SM00450">
    <property type="entry name" value="RHOD"/>
    <property type="match status" value="1"/>
</dbReference>
<dbReference type="SUPFAM" id="SSF52821">
    <property type="entry name" value="Rhodanese/Cell cycle control phosphatase"/>
    <property type="match status" value="1"/>
</dbReference>
<dbReference type="RefSeq" id="WP_073004293.1">
    <property type="nucleotide sequence ID" value="NZ_FQZO01000001.1"/>
</dbReference>
<dbReference type="GO" id="GO:0043828">
    <property type="term" value="F:tRNA 2-selenouridine synthase activity"/>
    <property type="evidence" value="ECO:0007669"/>
    <property type="project" value="InterPro"/>
</dbReference>
<dbReference type="InterPro" id="IPR017582">
    <property type="entry name" value="SelU"/>
</dbReference>
<dbReference type="STRING" id="1121298.SAMN05444401_1053"/>
<dbReference type="EMBL" id="FQZO01000001">
    <property type="protein sequence ID" value="SHI57770.1"/>
    <property type="molecule type" value="Genomic_DNA"/>
</dbReference>
<gene>
    <name evidence="3" type="ORF">SAMN05444401_1053</name>
</gene>
<dbReference type="NCBIfam" id="NF008750">
    <property type="entry name" value="PRK11784.1-2"/>
    <property type="match status" value="1"/>
</dbReference>
<organism evidence="3 4">
    <name type="scientific">Clostridium amylolyticum</name>
    <dbReference type="NCBI Taxonomy" id="1121298"/>
    <lineage>
        <taxon>Bacteria</taxon>
        <taxon>Bacillati</taxon>
        <taxon>Bacillota</taxon>
        <taxon>Clostridia</taxon>
        <taxon>Eubacteriales</taxon>
        <taxon>Clostridiaceae</taxon>
        <taxon>Clostridium</taxon>
    </lineage>
</organism>
<dbReference type="PROSITE" id="PS50206">
    <property type="entry name" value="RHODANESE_3"/>
    <property type="match status" value="1"/>
</dbReference>
<dbReference type="Gene3D" id="3.40.250.10">
    <property type="entry name" value="Rhodanese-like domain"/>
    <property type="match status" value="1"/>
</dbReference>
<dbReference type="GO" id="GO:0002098">
    <property type="term" value="P:tRNA wobble uridine modification"/>
    <property type="evidence" value="ECO:0007669"/>
    <property type="project" value="InterPro"/>
</dbReference>
<dbReference type="AlphaFoldDB" id="A0A1M6C9R3"/>
<reference evidence="3 4" key="1">
    <citation type="submission" date="2016-11" db="EMBL/GenBank/DDBJ databases">
        <authorList>
            <person name="Jaros S."/>
            <person name="Januszkiewicz K."/>
            <person name="Wedrychowicz H."/>
        </authorList>
    </citation>
    <scope>NUCLEOTIDE SEQUENCE [LARGE SCALE GENOMIC DNA]</scope>
    <source>
        <strain evidence="3 4">DSM 21864</strain>
    </source>
</reference>
<dbReference type="OrthoDB" id="9808735at2"/>
<evidence type="ECO:0000313" key="4">
    <source>
        <dbReference type="Proteomes" id="UP000184080"/>
    </source>
</evidence>
<dbReference type="NCBIfam" id="NF008752">
    <property type="entry name" value="PRK11784.1-4"/>
    <property type="match status" value="1"/>
</dbReference>
<evidence type="ECO:0000256" key="1">
    <source>
        <dbReference type="ARBA" id="ARBA00023266"/>
    </source>
</evidence>
<dbReference type="PANTHER" id="PTHR30401">
    <property type="entry name" value="TRNA 2-SELENOURIDINE SYNTHASE"/>
    <property type="match status" value="1"/>
</dbReference>
<dbReference type="Proteomes" id="UP000184080">
    <property type="component" value="Unassembled WGS sequence"/>
</dbReference>